<evidence type="ECO:0000256" key="5">
    <source>
        <dbReference type="ARBA" id="ARBA00023136"/>
    </source>
</evidence>
<feature type="transmembrane region" description="Helical" evidence="6">
    <location>
        <begin position="171"/>
        <end position="192"/>
    </location>
</feature>
<dbReference type="PANTHER" id="PTHR38601:SF1">
    <property type="entry name" value="HYDROGENASE-4 COMPONENT E"/>
    <property type="match status" value="1"/>
</dbReference>
<dbReference type="Proteomes" id="UP000324298">
    <property type="component" value="Unassembled WGS sequence"/>
</dbReference>
<evidence type="ECO:0000256" key="3">
    <source>
        <dbReference type="ARBA" id="ARBA00022692"/>
    </source>
</evidence>
<sequence length="214" mass="23004">MSSFADQLLVLVLLINILILGTHRARVAIRAIALQGVVLGMMPLLIHPVQGHILLITLFVVLAKGVCIPWLLFGALSKIEFSEDLPPFLGYAGNVIAGAVATVMAFVFAARLPLAPHHQELLTVPAALATILAGFIALASRRKAINQVIGYLMLENGIFIFGLLLTEAMPLMVEAGALLDLIAGIFVMGIIINQIGREFSSIDTSRMTALREEE</sequence>
<feature type="transmembrane region" description="Helical" evidence="6">
    <location>
        <begin position="121"/>
        <end position="139"/>
    </location>
</feature>
<evidence type="ECO:0000256" key="2">
    <source>
        <dbReference type="ARBA" id="ARBA00022475"/>
    </source>
</evidence>
<feature type="transmembrane region" description="Helical" evidence="6">
    <location>
        <begin position="27"/>
        <end position="46"/>
    </location>
</feature>
<feature type="transmembrane region" description="Helical" evidence="6">
    <location>
        <begin position="52"/>
        <end position="76"/>
    </location>
</feature>
<protein>
    <submittedName>
        <fullName evidence="7">Hydrogenase</fullName>
    </submittedName>
</protein>
<keyword evidence="3 6" id="KW-0812">Transmembrane</keyword>
<proteinExistence type="predicted"/>
<dbReference type="RefSeq" id="WP_149307204.1">
    <property type="nucleotide sequence ID" value="NZ_SRSD01000004.1"/>
</dbReference>
<accession>A0A5A9XGU6</accession>
<keyword evidence="5 6" id="KW-0472">Membrane</keyword>
<name>A0A5A9XGU6_9BACT</name>
<feature type="transmembrane region" description="Helical" evidence="6">
    <location>
        <begin position="88"/>
        <end position="109"/>
    </location>
</feature>
<evidence type="ECO:0000256" key="6">
    <source>
        <dbReference type="SAM" id="Phobius"/>
    </source>
</evidence>
<keyword evidence="2" id="KW-1003">Cell membrane</keyword>
<comment type="subcellular location">
    <subcellularLocation>
        <location evidence="1">Cell membrane</location>
        <topology evidence="1">Multi-pass membrane protein</topology>
    </subcellularLocation>
</comment>
<gene>
    <name evidence="7" type="ORF">ET418_08720</name>
</gene>
<evidence type="ECO:0000256" key="4">
    <source>
        <dbReference type="ARBA" id="ARBA00022989"/>
    </source>
</evidence>
<dbReference type="AlphaFoldDB" id="A0A5A9XGU6"/>
<evidence type="ECO:0000313" key="8">
    <source>
        <dbReference type="Proteomes" id="UP000324298"/>
    </source>
</evidence>
<reference evidence="7 8" key="1">
    <citation type="submission" date="2019-04" db="EMBL/GenBank/DDBJ databases">
        <title>Geobacter ruber sp. nov., ferric-reducing bacteria isolated from paddy soil.</title>
        <authorList>
            <person name="Xu Z."/>
            <person name="Masuda Y."/>
            <person name="Itoh H."/>
            <person name="Senoo K."/>
        </authorList>
    </citation>
    <scope>NUCLEOTIDE SEQUENCE [LARGE SCALE GENOMIC DNA]</scope>
    <source>
        <strain evidence="7 8">Red88</strain>
    </source>
</reference>
<evidence type="ECO:0000256" key="1">
    <source>
        <dbReference type="ARBA" id="ARBA00004651"/>
    </source>
</evidence>
<keyword evidence="4 6" id="KW-1133">Transmembrane helix</keyword>
<evidence type="ECO:0000313" key="7">
    <source>
        <dbReference type="EMBL" id="KAA0892266.1"/>
    </source>
</evidence>
<organism evidence="7 8">
    <name type="scientific">Oryzomonas rubra</name>
    <dbReference type="NCBI Taxonomy" id="2509454"/>
    <lineage>
        <taxon>Bacteria</taxon>
        <taxon>Pseudomonadati</taxon>
        <taxon>Thermodesulfobacteriota</taxon>
        <taxon>Desulfuromonadia</taxon>
        <taxon>Geobacterales</taxon>
        <taxon>Geobacteraceae</taxon>
        <taxon>Oryzomonas</taxon>
    </lineage>
</organism>
<dbReference type="OrthoDB" id="5298295at2"/>
<dbReference type="PANTHER" id="PTHR38601">
    <property type="entry name" value="HYDROGENASE-4 COMPONENT E"/>
    <property type="match status" value="1"/>
</dbReference>
<dbReference type="GO" id="GO:0005886">
    <property type="term" value="C:plasma membrane"/>
    <property type="evidence" value="ECO:0007669"/>
    <property type="project" value="UniProtKB-SubCell"/>
</dbReference>
<keyword evidence="8" id="KW-1185">Reference proteome</keyword>
<feature type="transmembrane region" description="Helical" evidence="6">
    <location>
        <begin position="148"/>
        <end position="165"/>
    </location>
</feature>
<comment type="caution">
    <text evidence="7">The sequence shown here is derived from an EMBL/GenBank/DDBJ whole genome shotgun (WGS) entry which is preliminary data.</text>
</comment>
<dbReference type="InterPro" id="IPR038730">
    <property type="entry name" value="HyfE-like"/>
</dbReference>
<dbReference type="EMBL" id="SRSD01000004">
    <property type="protein sequence ID" value="KAA0892266.1"/>
    <property type="molecule type" value="Genomic_DNA"/>
</dbReference>
<feature type="transmembrane region" description="Helical" evidence="6">
    <location>
        <begin position="6"/>
        <end position="22"/>
    </location>
</feature>